<evidence type="ECO:0000256" key="1">
    <source>
        <dbReference type="SAM" id="Phobius"/>
    </source>
</evidence>
<keyword evidence="3" id="KW-1185">Reference proteome</keyword>
<evidence type="ECO:0000313" key="3">
    <source>
        <dbReference type="Proteomes" id="UP000727490"/>
    </source>
</evidence>
<dbReference type="AlphaFoldDB" id="A0A951IVM3"/>
<keyword evidence="1" id="KW-1133">Transmembrane helix</keyword>
<gene>
    <name evidence="2" type="ORF">EGN73_03505</name>
</gene>
<dbReference type="Proteomes" id="UP000727490">
    <property type="component" value="Unassembled WGS sequence"/>
</dbReference>
<reference evidence="2 3" key="1">
    <citation type="journal article" date="2020" name="Syst. Appl. Microbiol.">
        <title>Arthrospiribacter ruber gen. nov., sp. nov., a novel bacterium isolated from Arthrospira cultures.</title>
        <authorList>
            <person name="Waleron M."/>
            <person name="Misztak A."/>
            <person name="Waleron M.M."/>
            <person name="Furmaniak M."/>
            <person name="Mrozik A."/>
            <person name="Waleron K."/>
        </authorList>
    </citation>
    <scope>NUCLEOTIDE SEQUENCE [LARGE SCALE GENOMIC DNA]</scope>
    <source>
        <strain evidence="2 3">DPMB0001</strain>
    </source>
</reference>
<feature type="transmembrane region" description="Helical" evidence="1">
    <location>
        <begin position="12"/>
        <end position="36"/>
    </location>
</feature>
<keyword evidence="1" id="KW-0812">Transmembrane</keyword>
<evidence type="ECO:0000313" key="2">
    <source>
        <dbReference type="EMBL" id="MBW3466877.1"/>
    </source>
</evidence>
<protein>
    <submittedName>
        <fullName evidence="2">Uncharacterized protein</fullName>
    </submittedName>
</protein>
<dbReference type="EMBL" id="RPHB01000002">
    <property type="protein sequence ID" value="MBW3466877.1"/>
    <property type="molecule type" value="Genomic_DNA"/>
</dbReference>
<feature type="transmembrane region" description="Helical" evidence="1">
    <location>
        <begin position="42"/>
        <end position="63"/>
    </location>
</feature>
<name>A0A951IVM3_9BACT</name>
<proteinExistence type="predicted"/>
<keyword evidence="1" id="KW-0472">Membrane</keyword>
<comment type="caution">
    <text evidence="2">The sequence shown here is derived from an EMBL/GenBank/DDBJ whole genome shotgun (WGS) entry which is preliminary data.</text>
</comment>
<dbReference type="RefSeq" id="WP_219287093.1">
    <property type="nucleotide sequence ID" value="NZ_RPHB01000002.1"/>
</dbReference>
<sequence length="185" mass="21598">MKKNRISYNWLIDASYTFMWAIILATLFVLILQTIIHPGKPIIKPLLAINGLFVPIVTLFIGLRPILSLFAIPDTLYINDNQQIVTKELEVITNDKIQTLEINQIGAGSGYLIYYEMTFKKEPTILKNKKRKSLILIEPYNIKYIFQTRTDLIDKLIKSGLDERKIKMKPIKTKHFWGIRDKFKK</sequence>
<organism evidence="2 3">
    <name type="scientific">Arthrospiribacter ruber</name>
    <dbReference type="NCBI Taxonomy" id="2487934"/>
    <lineage>
        <taxon>Bacteria</taxon>
        <taxon>Pseudomonadati</taxon>
        <taxon>Bacteroidota</taxon>
        <taxon>Cytophagia</taxon>
        <taxon>Cytophagales</taxon>
        <taxon>Cyclobacteriaceae</taxon>
        <taxon>Arthrospiribacter</taxon>
    </lineage>
</organism>
<accession>A0A951IVM3</accession>